<keyword evidence="2" id="KW-1185">Reference proteome</keyword>
<evidence type="ECO:0000313" key="2">
    <source>
        <dbReference type="Proteomes" id="UP001597337"/>
    </source>
</evidence>
<name>A0ABW4YDQ0_9GAMM</name>
<accession>A0ABW4YDQ0</accession>
<dbReference type="Proteomes" id="UP001597337">
    <property type="component" value="Unassembled WGS sequence"/>
</dbReference>
<dbReference type="RefSeq" id="WP_386028640.1">
    <property type="nucleotide sequence ID" value="NZ_JBHUHX010000058.1"/>
</dbReference>
<gene>
    <name evidence="1" type="ORF">ACFSJC_18255</name>
</gene>
<dbReference type="InterPro" id="IPR012430">
    <property type="entry name" value="TMEM43_fam"/>
</dbReference>
<dbReference type="EMBL" id="JBHUHX010000058">
    <property type="protein sequence ID" value="MFD2113795.1"/>
    <property type="molecule type" value="Genomic_DNA"/>
</dbReference>
<dbReference type="Pfam" id="PF07787">
    <property type="entry name" value="TMEM43"/>
    <property type="match status" value="1"/>
</dbReference>
<protein>
    <submittedName>
        <fullName evidence="1">TMEM43 family protein</fullName>
    </submittedName>
</protein>
<comment type="caution">
    <text evidence="1">The sequence shown here is derived from an EMBL/GenBank/DDBJ whole genome shotgun (WGS) entry which is preliminary data.</text>
</comment>
<proteinExistence type="predicted"/>
<sequence>MGRHASNKSARQGLASDRYLQLCPLISCPSGDGHYRGTPQSPQTGDLRVGFEVIEPTTVSVIGKQVEDGTEVARMPKGARVRLNLGRVDAGTMFAKTLDTNAAVIWA</sequence>
<reference evidence="2" key="1">
    <citation type="journal article" date="2019" name="Int. J. Syst. Evol. Microbiol.">
        <title>The Global Catalogue of Microorganisms (GCM) 10K type strain sequencing project: providing services to taxonomists for standard genome sequencing and annotation.</title>
        <authorList>
            <consortium name="The Broad Institute Genomics Platform"/>
            <consortium name="The Broad Institute Genome Sequencing Center for Infectious Disease"/>
            <person name="Wu L."/>
            <person name="Ma J."/>
        </authorList>
    </citation>
    <scope>NUCLEOTIDE SEQUENCE [LARGE SCALE GENOMIC DNA]</scope>
    <source>
        <strain evidence="2">KACC 12597</strain>
    </source>
</reference>
<organism evidence="1 2">
    <name type="scientific">Thiorhodococcus fuscus</name>
    <dbReference type="NCBI Taxonomy" id="527200"/>
    <lineage>
        <taxon>Bacteria</taxon>
        <taxon>Pseudomonadati</taxon>
        <taxon>Pseudomonadota</taxon>
        <taxon>Gammaproteobacteria</taxon>
        <taxon>Chromatiales</taxon>
        <taxon>Chromatiaceae</taxon>
        <taxon>Thiorhodococcus</taxon>
    </lineage>
</organism>
<evidence type="ECO:0000313" key="1">
    <source>
        <dbReference type="EMBL" id="MFD2113795.1"/>
    </source>
</evidence>